<accession>A0ABU5NQL1</accession>
<dbReference type="Proteomes" id="UP001289615">
    <property type="component" value="Unassembled WGS sequence"/>
</dbReference>
<keyword evidence="2" id="KW-1185">Reference proteome</keyword>
<dbReference type="RefSeq" id="WP_322611988.1">
    <property type="nucleotide sequence ID" value="NZ_JAXLNX010000019.1"/>
</dbReference>
<evidence type="ECO:0000313" key="1">
    <source>
        <dbReference type="EMBL" id="MEA0978327.1"/>
    </source>
</evidence>
<protein>
    <recommendedName>
        <fullName evidence="3">Phage gp6-like head-tail connector protein</fullName>
    </recommendedName>
</protein>
<sequence length="92" mass="9627">MTTDQLVNECKKGLNMALEADEIIDGAIKQKLLAVRGYLMGAGVTSGRLDSDLGIAVTVVGVTDLWNLNSGEIKFSPVFNTLATQLALGGSS</sequence>
<gene>
    <name evidence="1" type="ORF">U6C28_18635</name>
</gene>
<name>A0ABU5NQL1_9BACI</name>
<organism evidence="1 2">
    <name type="scientific">Lysinibacillus irui</name>
    <dbReference type="NCBI Taxonomy" id="2998077"/>
    <lineage>
        <taxon>Bacteria</taxon>
        <taxon>Bacillati</taxon>
        <taxon>Bacillota</taxon>
        <taxon>Bacilli</taxon>
        <taxon>Bacillales</taxon>
        <taxon>Bacillaceae</taxon>
        <taxon>Lysinibacillus</taxon>
    </lineage>
</organism>
<comment type="caution">
    <text evidence="1">The sequence shown here is derived from an EMBL/GenBank/DDBJ whole genome shotgun (WGS) entry which is preliminary data.</text>
</comment>
<reference evidence="1 2" key="1">
    <citation type="submission" date="2023-12" db="EMBL/GenBank/DDBJ databases">
        <title>Genome comparison identifies genes involved in endophytic behavior of Lysinibacillus irui and provides insights into its role as a plant-growth promoting bacterium.</title>
        <authorList>
            <person name="Hilario S."/>
            <person name="Matos I."/>
            <person name="Goncalves M.F.M."/>
            <person name="Pardo C.A."/>
            <person name="Santos M.J."/>
        </authorList>
    </citation>
    <scope>NUCLEOTIDE SEQUENCE [LARGE SCALE GENOMIC DNA]</scope>
    <source>
        <strain evidence="1 2">B3</strain>
    </source>
</reference>
<dbReference type="EMBL" id="JAXUIA010000014">
    <property type="protein sequence ID" value="MEA0978327.1"/>
    <property type="molecule type" value="Genomic_DNA"/>
</dbReference>
<evidence type="ECO:0000313" key="2">
    <source>
        <dbReference type="Proteomes" id="UP001289615"/>
    </source>
</evidence>
<evidence type="ECO:0008006" key="3">
    <source>
        <dbReference type="Google" id="ProtNLM"/>
    </source>
</evidence>
<proteinExistence type="predicted"/>